<proteinExistence type="predicted"/>
<evidence type="ECO:0000313" key="1">
    <source>
        <dbReference type="EMBL" id="CAE7119447.1"/>
    </source>
</evidence>
<protein>
    <submittedName>
        <fullName evidence="1">Uncharacterized protein</fullName>
    </submittedName>
</protein>
<comment type="caution">
    <text evidence="1">The sequence shown here is derived from an EMBL/GenBank/DDBJ whole genome shotgun (WGS) entry which is preliminary data.</text>
</comment>
<accession>A0A8H3DXR5</accession>
<sequence length="144" mass="15739">MALAVTALGTSISSTALIAWCGKPYVLSMRKIPGSDAVELTTTDVFLRERHTTVLDPRFLQTTSRPFATWEVPASFTADSDPESQRAAGSAEPIVVTRDDTGNVVGRCVVKWSERDGRLSGVMHEEGRAIRHFNVHEELLGGRL</sequence>
<organism evidence="1 2">
    <name type="scientific">Rhizoctonia solani</name>
    <dbReference type="NCBI Taxonomy" id="456999"/>
    <lineage>
        <taxon>Eukaryota</taxon>
        <taxon>Fungi</taxon>
        <taxon>Dikarya</taxon>
        <taxon>Basidiomycota</taxon>
        <taxon>Agaricomycotina</taxon>
        <taxon>Agaricomycetes</taxon>
        <taxon>Cantharellales</taxon>
        <taxon>Ceratobasidiaceae</taxon>
        <taxon>Rhizoctonia</taxon>
    </lineage>
</organism>
<dbReference type="AlphaFoldDB" id="A0A8H3DXR5"/>
<gene>
    <name evidence="1" type="ORF">RDB_LOCUS54821</name>
</gene>
<evidence type="ECO:0000313" key="2">
    <source>
        <dbReference type="Proteomes" id="UP000663827"/>
    </source>
</evidence>
<dbReference type="EMBL" id="CAJNJQ010001096">
    <property type="protein sequence ID" value="CAE7119447.1"/>
    <property type="molecule type" value="Genomic_DNA"/>
</dbReference>
<name>A0A8H3DXR5_9AGAM</name>
<reference evidence="1" key="1">
    <citation type="submission" date="2021-01" db="EMBL/GenBank/DDBJ databases">
        <authorList>
            <person name="Kaushik A."/>
        </authorList>
    </citation>
    <scope>NUCLEOTIDE SEQUENCE</scope>
    <source>
        <strain evidence="1">AG5</strain>
    </source>
</reference>
<dbReference type="Proteomes" id="UP000663827">
    <property type="component" value="Unassembled WGS sequence"/>
</dbReference>